<dbReference type="SMART" id="SM00347">
    <property type="entry name" value="HTH_MARR"/>
    <property type="match status" value="1"/>
</dbReference>
<evidence type="ECO:0000313" key="3">
    <source>
        <dbReference type="EMBL" id="MFD1678024.1"/>
    </source>
</evidence>
<evidence type="ECO:0000256" key="1">
    <source>
        <dbReference type="ARBA" id="ARBA00023125"/>
    </source>
</evidence>
<dbReference type="Gene3D" id="1.10.10.10">
    <property type="entry name" value="Winged helix-like DNA-binding domain superfamily/Winged helix DNA-binding domain"/>
    <property type="match status" value="1"/>
</dbReference>
<dbReference type="RefSeq" id="WP_377945971.1">
    <property type="nucleotide sequence ID" value="NZ_JBHUCX010000099.1"/>
</dbReference>
<dbReference type="PROSITE" id="PS50995">
    <property type="entry name" value="HTH_MARR_2"/>
    <property type="match status" value="1"/>
</dbReference>
<dbReference type="PANTHER" id="PTHR33164:SF43">
    <property type="entry name" value="HTH-TYPE TRANSCRIPTIONAL REPRESSOR YETL"/>
    <property type="match status" value="1"/>
</dbReference>
<keyword evidence="4" id="KW-1185">Reference proteome</keyword>
<comment type="caution">
    <text evidence="3">The sequence shown here is derived from an EMBL/GenBank/DDBJ whole genome shotgun (WGS) entry which is preliminary data.</text>
</comment>
<keyword evidence="1" id="KW-0238">DNA-binding</keyword>
<proteinExistence type="predicted"/>
<dbReference type="InterPro" id="IPR036390">
    <property type="entry name" value="WH_DNA-bd_sf"/>
</dbReference>
<dbReference type="EMBL" id="JBHUCX010000099">
    <property type="protein sequence ID" value="MFD1678024.1"/>
    <property type="molecule type" value="Genomic_DNA"/>
</dbReference>
<name>A0ABW4JQ67_9BACL</name>
<feature type="domain" description="HTH marR-type" evidence="2">
    <location>
        <begin position="1"/>
        <end position="87"/>
    </location>
</feature>
<dbReference type="InterPro" id="IPR000835">
    <property type="entry name" value="HTH_MarR-typ"/>
</dbReference>
<protein>
    <submittedName>
        <fullName evidence="3">MarR family winged helix-turn-helix transcriptional regulator</fullName>
    </submittedName>
</protein>
<accession>A0ABW4JQ67</accession>
<gene>
    <name evidence="3" type="ORF">ACFSB2_25480</name>
</gene>
<organism evidence="3 4">
    <name type="scientific">Alicyclobacillus fodiniaquatilis</name>
    <dbReference type="NCBI Taxonomy" id="1661150"/>
    <lineage>
        <taxon>Bacteria</taxon>
        <taxon>Bacillati</taxon>
        <taxon>Bacillota</taxon>
        <taxon>Bacilli</taxon>
        <taxon>Bacillales</taxon>
        <taxon>Alicyclobacillaceae</taxon>
        <taxon>Alicyclobacillus</taxon>
    </lineage>
</organism>
<dbReference type="InterPro" id="IPR039422">
    <property type="entry name" value="MarR/SlyA-like"/>
</dbReference>
<evidence type="ECO:0000259" key="2">
    <source>
        <dbReference type="PROSITE" id="PS50995"/>
    </source>
</evidence>
<dbReference type="Pfam" id="PF01047">
    <property type="entry name" value="MarR"/>
    <property type="match status" value="1"/>
</dbReference>
<evidence type="ECO:0000313" key="4">
    <source>
        <dbReference type="Proteomes" id="UP001597079"/>
    </source>
</evidence>
<dbReference type="PRINTS" id="PR00598">
    <property type="entry name" value="HTHMARR"/>
</dbReference>
<sequence length="94" mass="10306">MLQLAKHLQLNKSSITGLVDRAERRGLVERTVSPNDRRGFNVRLTAAGRQRVHVAGGEIERQIHDAIHTLTETERTELTALAAKILGITVGTNG</sequence>
<dbReference type="SUPFAM" id="SSF46785">
    <property type="entry name" value="Winged helix' DNA-binding domain"/>
    <property type="match status" value="1"/>
</dbReference>
<reference evidence="4" key="1">
    <citation type="journal article" date="2019" name="Int. J. Syst. Evol. Microbiol.">
        <title>The Global Catalogue of Microorganisms (GCM) 10K type strain sequencing project: providing services to taxonomists for standard genome sequencing and annotation.</title>
        <authorList>
            <consortium name="The Broad Institute Genomics Platform"/>
            <consortium name="The Broad Institute Genome Sequencing Center for Infectious Disease"/>
            <person name="Wu L."/>
            <person name="Ma J."/>
        </authorList>
    </citation>
    <scope>NUCLEOTIDE SEQUENCE [LARGE SCALE GENOMIC DNA]</scope>
    <source>
        <strain evidence="4">CGMCC 1.12286</strain>
    </source>
</reference>
<dbReference type="Proteomes" id="UP001597079">
    <property type="component" value="Unassembled WGS sequence"/>
</dbReference>
<dbReference type="PANTHER" id="PTHR33164">
    <property type="entry name" value="TRANSCRIPTIONAL REGULATOR, MARR FAMILY"/>
    <property type="match status" value="1"/>
</dbReference>
<dbReference type="InterPro" id="IPR036388">
    <property type="entry name" value="WH-like_DNA-bd_sf"/>
</dbReference>